<dbReference type="AlphaFoldDB" id="A0A5B0PLB2"/>
<evidence type="ECO:0000313" key="1">
    <source>
        <dbReference type="EMBL" id="KAA1102001.1"/>
    </source>
</evidence>
<dbReference type="EMBL" id="VSWC01000053">
    <property type="protein sequence ID" value="KAA1102001.1"/>
    <property type="molecule type" value="Genomic_DNA"/>
</dbReference>
<comment type="caution">
    <text evidence="1">The sequence shown here is derived from an EMBL/GenBank/DDBJ whole genome shotgun (WGS) entry which is preliminary data.</text>
</comment>
<protein>
    <submittedName>
        <fullName evidence="1">Uncharacterized protein</fullName>
    </submittedName>
</protein>
<reference evidence="1 2" key="1">
    <citation type="submission" date="2019-05" db="EMBL/GenBank/DDBJ databases">
        <title>Emergence of the Ug99 lineage of the wheat stem rust pathogen through somatic hybridization.</title>
        <authorList>
            <person name="Li F."/>
            <person name="Upadhyaya N.M."/>
            <person name="Sperschneider J."/>
            <person name="Matny O."/>
            <person name="Nguyen-Phuc H."/>
            <person name="Mago R."/>
            <person name="Raley C."/>
            <person name="Miller M.E."/>
            <person name="Silverstein K.A.T."/>
            <person name="Henningsen E."/>
            <person name="Hirsch C.D."/>
            <person name="Visser B."/>
            <person name="Pretorius Z.A."/>
            <person name="Steffenson B.J."/>
            <person name="Schwessinger B."/>
            <person name="Dodds P.N."/>
            <person name="Figueroa M."/>
        </authorList>
    </citation>
    <scope>NUCLEOTIDE SEQUENCE [LARGE SCALE GENOMIC DNA]</scope>
    <source>
        <strain evidence="1">21-0</strain>
    </source>
</reference>
<organism evidence="1 2">
    <name type="scientific">Puccinia graminis f. sp. tritici</name>
    <dbReference type="NCBI Taxonomy" id="56615"/>
    <lineage>
        <taxon>Eukaryota</taxon>
        <taxon>Fungi</taxon>
        <taxon>Dikarya</taxon>
        <taxon>Basidiomycota</taxon>
        <taxon>Pucciniomycotina</taxon>
        <taxon>Pucciniomycetes</taxon>
        <taxon>Pucciniales</taxon>
        <taxon>Pucciniaceae</taxon>
        <taxon>Puccinia</taxon>
    </lineage>
</organism>
<evidence type="ECO:0000313" key="2">
    <source>
        <dbReference type="Proteomes" id="UP000324748"/>
    </source>
</evidence>
<keyword evidence="2" id="KW-1185">Reference proteome</keyword>
<proteinExistence type="predicted"/>
<sequence>MVEGELSLDVPRVSVRHVDLICSFFQNRTDTHGIVRYIIGEGVLIPRHGPDSPFPDVGD</sequence>
<gene>
    <name evidence="1" type="ORF">PGT21_034859</name>
</gene>
<dbReference type="Proteomes" id="UP000324748">
    <property type="component" value="Unassembled WGS sequence"/>
</dbReference>
<name>A0A5B0PLB2_PUCGR</name>
<accession>A0A5B0PLB2</accession>